<name>A0A0S2FAZ7_LYSAN</name>
<dbReference type="STRING" id="84531.LA76x_2574"/>
<dbReference type="InterPro" id="IPR040840">
    <property type="entry name" value="TcA_TcB_BD"/>
</dbReference>
<evidence type="ECO:0000259" key="5">
    <source>
        <dbReference type="Pfam" id="PF20220"/>
    </source>
</evidence>
<accession>A0A0S2FAZ7</accession>
<reference evidence="6 7" key="1">
    <citation type="journal article" date="2015" name="BMC Genomics">
        <title>Comparative genomics and metabolic profiling of the genus Lysobacter.</title>
        <authorList>
            <person name="de Bruijn I."/>
            <person name="Cheng X."/>
            <person name="de Jager V."/>
            <person name="Exposito R.G."/>
            <person name="Watrous J."/>
            <person name="Patel N."/>
            <person name="Postma J."/>
            <person name="Dorrestein P.C."/>
            <person name="Kobayashi D."/>
            <person name="Raaijmakers J.M."/>
        </authorList>
    </citation>
    <scope>NUCLEOTIDE SEQUENCE [LARGE SCALE GENOMIC DNA]</scope>
    <source>
        <strain evidence="6 7">76</strain>
    </source>
</reference>
<feature type="region of interest" description="Disordered" evidence="2">
    <location>
        <begin position="1"/>
        <end position="22"/>
    </location>
</feature>
<evidence type="ECO:0000313" key="6">
    <source>
        <dbReference type="EMBL" id="ALN80704.1"/>
    </source>
</evidence>
<evidence type="ECO:0000259" key="4">
    <source>
        <dbReference type="Pfam" id="PF18413"/>
    </source>
</evidence>
<feature type="coiled-coil region" evidence="1">
    <location>
        <begin position="2967"/>
        <end position="2994"/>
    </location>
</feature>
<dbReference type="Pfam" id="PF18413">
    <property type="entry name" value="Neuraminidase"/>
    <property type="match status" value="1"/>
</dbReference>
<organism evidence="6 7">
    <name type="scientific">Lysobacter antibioticus</name>
    <dbReference type="NCBI Taxonomy" id="84531"/>
    <lineage>
        <taxon>Bacteria</taxon>
        <taxon>Pseudomonadati</taxon>
        <taxon>Pseudomonadota</taxon>
        <taxon>Gammaproteobacteria</taxon>
        <taxon>Lysobacterales</taxon>
        <taxon>Lysobacteraceae</taxon>
        <taxon>Lysobacter</taxon>
    </lineage>
</organism>
<feature type="compositionally biased region" description="Polar residues" evidence="2">
    <location>
        <begin position="13"/>
        <end position="22"/>
    </location>
</feature>
<dbReference type="Pfam" id="PF18276">
    <property type="entry name" value="TcA_TcB_BD"/>
    <property type="match status" value="1"/>
</dbReference>
<evidence type="ECO:0000313" key="7">
    <source>
        <dbReference type="Proteomes" id="UP000060787"/>
    </source>
</evidence>
<dbReference type="InterPro" id="IPR046839">
    <property type="entry name" value="ABC_toxin_N"/>
</dbReference>
<evidence type="ECO:0000256" key="1">
    <source>
        <dbReference type="SAM" id="Coils"/>
    </source>
</evidence>
<feature type="domain" description="ABC toxin N-terminal" evidence="5">
    <location>
        <begin position="1647"/>
        <end position="1768"/>
    </location>
</feature>
<sequence>MLNDLRIHGSPPSRGSRQLFRPSQAQAWRLRCRIENTREIAMNPIIAPIDANASREAIENLQDALLRLHEWRPLGGLSGEILAQLRAEHEAATFEDATRTTLQIYQARHHLERVGFVDPPTADALNQALRDAGLLNGGEEQAGWFLVSGHVVDSSSSPLPLIRVSVFDRDLGDARDHLGTDTTNASGRFTVRYRREAYAQGEVDSADLVFEVVRLMPDGAGAPQPIMAIQRVRAKGEDRAPRPEWIRDDELLLGIPARPVEEVIIVLDARTLPRARSEFEVLQTALQPLLDRLPNRSAAELNEEEYRDVTFAAREIGAQRELVSLFANSHRLARGNFANIPPAAFYGIGRSSRTLSIEAISRRKASELVADLERASADPPNWIPAFESPEVLRRVAHSIVDIATGEVLSRPAVANEPSLTRVFAALQLSAAEQRVALDTQARYRESPTEFWSALSTQEGFRDPVRIGKLQLAVQLELLSGGCDGFVAAAQGMQDVRTLRELAIAPDTLRNLAQQVPEDQLADLAGATVAEKRLALASRIESTLQAAFPTETVALSLRNGPAPEARRATRDAAATFLLTASEPGGVPSGEAFDIRTTNVKQFVARHGERLLQGVAEAERPAIVAEVKRAQRLFGLSASPATFEALSGTAFASAQDIARLPKSTFIATNQAILGGSDVAALVHMRATNVAMDATALVMNALQARSDVQPAVLGPTLKTPPTWAAMFGGAESCECLHCQSIYGKAAHFVNLLEFLRHPPEKTAAGYTPLDHLIGNIDGPVGPHAPRGRRPDLAHIALDCENSDTPLPYVDIVNEVLESYVADGELSQSTAHNVDGRTSAELLANPQYLNEKAYDTLKGALYPVILPFDRPLEATRRYLERIGTSRREVMGTLAGDGEQRWNPAAVAEALGVSAREYEIICGKRFDGSDAGIDVKALYGFQDTNPPSTLGEQMRPVRLFLDRTGLSYLELVELLKTSIVNTSIHSFLEVEALGLTGAELDALESSDFASVPASVTEKLDAAGRTVQMLKGWLTAMKELVVLQAEGDECDLDRTVLQRRDGKALGDDVLLVLHRTVRLARCASLAFDHLDSLLVATGFKTDPVEALLGIAQMRELAGSLKLPLQEALLLWSNLDTLGERSTYGRLFENRALQRSSQAAFRLNRARTELETAAQGMPAKLLDHAPMIAAALRIRDQEFVTIAADAKLGPDAALNLANLSKLYRYPLLARALNMPLSLVIEMRRLLGPDADPLVSPAAALAFIERSNRLQEGELKPAELAYWCRHHDVGDSIGSVVEGQAKTLNTLIHQLLTKSSQEDAALLANPDAAQFRAKLALILGVKDADRFASVVEGTSDLWEDGREDDRESFIRAEKRLDPLLSAQDRVEILNAPLPNGPEDCETQLIERRRAVLVPLMPLAQRQAVAQLVAGVLGLTDPGLAACLLEDTEILHAVTHAGQPMLSQFTTAEADLTAERRKAYIRLYKSFALVSRFGLSAQELKAMADHAAELGGFDLNLLPVVPGGGNAAFGVVSIVTEWAALRVRLPAGPERLVEVLTATTDTERDTRLAVALGTDPVAIAAARAALGMSSAEYQRIKGIRRLVMAWELSTRTGVSLDKLAKWGSEATAPTAEEVANALRARLDDDTWLAAAKEISDRMRLLQRDALVAYLLTMPAIRKLRITTPDQLYQYFLIDVQMDCCMLTSRLTQAISTVQLYVQRCLLDLDPDIRPSMIDAKLYETYKNTRVLEAAKRIFTDTENYCEAELRDNKSPTFRKIESGLLQANLSDEVAAEACATYVAELVKMERLETCGVYFQEAANPAENVLHVISRTRNSAPREYFYRRWVGNSKWTPWDRVDLDIDAREDASGAGVQVLPYVWRDRLYLFWTMMSTKQDEAKSQTIKVGGTTPEKPPAYWEIKLAWSTYEQGRWSPKKLSNAVWEYPSGRHESPIFLAASATQAIGQHELVLGGKSSGHTTSSIGTAADFRLHALDTAGGLRVLVINRWEESTGVFELEHPQDEFWSNDDFWHAESQVSVRGAHRSFMQQNRSGPLSLSIPHGTDQLPQDLLGNAGRFRATLSAQTANVSRAMAHPFFVENTGATYFVETRPTVDMVARKVSVGVAAPPAFDYLKTKDKVFSIAVETGLAAKATTNAKSEIAKATPLAMTSATAVGPWTAAATVVMPSMAKQVELQSGGSHSVAHSLGSVALKDPFLQFGAGETQWVTSPVPAVEARFHAAFHPYASEFMSRLKSGGIAKLLSLDTQSLGNPYLRAPWNAGQRVSGAVNGAASLIESTEGRNPLTGRPGNFEGAVREGNDLVHMWHDNSNVLLPWNKALTISAGVQSAPCLIERASDRQTNPQGVVTQRGTFDVVVKRAGGLEHFSWPASMPPQWTASGVAVANATDAGALIESDYLTAGKRSLDLLVPETTADAGRTQLSHYRRDNADGAWKLQGVVAERTVGPAALAQSSVKTNGHGRLEALVLEPSPTAVDCHWLVHYWKDDTETHWIRGSIVSDAAVGPASLMQSTIQDVRDHGNLEALVHEEGQAVHYWRDSSATVPVWHRGQIVSSSATGPGCLIQGHFGAIGNFEALVPEGTNLQHYWHANEGPTDSPSERFYFLHRHAPTARVTGALPRHEVDFSYGSPYGLYNTELFIDLPDLMSSRFLRMKRYPECLKWLRYVCDFAIDSKEHGPQRVWRALPLRDDDRMSLHKMFLSLHSQRPEDKGVADHMRNVIREWKENPFMPHAIARMRPSVYKKHFVMKYLDCLLDWSRDLHAQAYAIGSIERLNEAIQICVMAAEVLGPRPEIVPRRTKPVRRTYDELRRAGLDEFGNAIVELENELPFASDSYPMEYSGDVAVLVGMVRTLYFCIPRNEKLLGYWDRVGDQLYKMRHCMDPEGVVRQLPLTEPQIDPMMLVKAAANGISLATALGALGAPLPPYRFTFSLQKALELCNEVKSLGAYCLSLIEKKDAEGLARMRASQETKMQRLMKTVREQQLEAAKVLRRQLLASRDSALARWTHYQTMLGEKNNVPALPEIKSIIQEGKYVLSFKTTPAARYQPSGRFQLVDLQSVTMGLSLSAVAGGAAGAAIAGPVGAVAGAIGGSVELEVSSSFDQGTKILSYEKEELVNAFQSTVIAGAAGALETLGSVLNVIPSFSLDVKPFGVGGSVSFGGQNLGSAAAAAGRALHILSSAYSYSAGKAARQAQFVLRERDWAQLNNVAAADIEAIDNQIVHTQVQIDVCNREIWNIEQQIEELVGNEEFLDTKFTRTERYALLEAQAVSDFSTCYRAALAAANACVRCYEFERGVTASGFLSDTGYWDDNHKGLLSGERLALALRQMEQAYLSQNTREFEITRHVSLLALNPLQFIKLKEKGVARFEIPEALFDLDFPGHYMRRIKSVSVTIPCVTGPYTSVSATLRLVKSRIRVKPDDPDNYNYKGEGDARFITNYAACRAIATSSGQRDSGMFELSFRDERYLPFEGEGVDSEWEVELGHELSLLDVNAVSDFILTISYTSRAGGERLKRGAIEALRKAFSRNESNFPIERLFSLRHEFPTQWHELTRSVPEDQEGTITRTVDLPLVKERLPYMLMGRPAIKAVRASVLAVPKPSGTLGAFKLQLTAGEAAPIDLQLQPAPESYGRSLFTSQAMDDAIQSEATAKPWKLEVTMTAAAMRAWSAGVGDLLVVLSIQA</sequence>
<dbReference type="Proteomes" id="UP000060787">
    <property type="component" value="Chromosome"/>
</dbReference>
<gene>
    <name evidence="6" type="ORF">LA76x_2574</name>
</gene>
<feature type="domain" description="Tc toxin complex TcA C-terminal TcB-binding" evidence="3">
    <location>
        <begin position="3220"/>
        <end position="3505"/>
    </location>
</feature>
<dbReference type="EMBL" id="CP011129">
    <property type="protein sequence ID" value="ALN80704.1"/>
    <property type="molecule type" value="Genomic_DNA"/>
</dbReference>
<dbReference type="PATRIC" id="fig|84531.8.peg.2584"/>
<keyword evidence="7" id="KW-1185">Reference proteome</keyword>
<dbReference type="Pfam" id="PF20220">
    <property type="entry name" value="ABC_toxin_N"/>
    <property type="match status" value="1"/>
</dbReference>
<dbReference type="KEGG" id="lab:LA76x_2574"/>
<evidence type="ECO:0008006" key="8">
    <source>
        <dbReference type="Google" id="ProtNLM"/>
    </source>
</evidence>
<keyword evidence="1" id="KW-0175">Coiled coil</keyword>
<protein>
    <recommendedName>
        <fullName evidence="8">Peptidoglycan binding domain protein</fullName>
    </recommendedName>
</protein>
<proteinExistence type="predicted"/>
<dbReference type="InterPro" id="IPR041079">
    <property type="entry name" value="Neuraminidase-like"/>
</dbReference>
<evidence type="ECO:0000256" key="2">
    <source>
        <dbReference type="SAM" id="MobiDB-lite"/>
    </source>
</evidence>
<evidence type="ECO:0000259" key="3">
    <source>
        <dbReference type="Pfam" id="PF18276"/>
    </source>
</evidence>
<feature type="domain" description="Neuraminidase-like" evidence="4">
    <location>
        <begin position="1798"/>
        <end position="1930"/>
    </location>
</feature>